<evidence type="ECO:0000313" key="7">
    <source>
        <dbReference type="Proteomes" id="UP000476030"/>
    </source>
</evidence>
<dbReference type="AlphaFoldDB" id="A0A6L8WDY5"/>
<dbReference type="InterPro" id="IPR001647">
    <property type="entry name" value="HTH_TetR"/>
</dbReference>
<keyword evidence="7" id="KW-1185">Reference proteome</keyword>
<dbReference type="PANTHER" id="PTHR30055:SF234">
    <property type="entry name" value="HTH-TYPE TRANSCRIPTIONAL REGULATOR BETI"/>
    <property type="match status" value="1"/>
</dbReference>
<dbReference type="InterPro" id="IPR050109">
    <property type="entry name" value="HTH-type_TetR-like_transc_reg"/>
</dbReference>
<dbReference type="Pfam" id="PF17932">
    <property type="entry name" value="TetR_C_24"/>
    <property type="match status" value="1"/>
</dbReference>
<evidence type="ECO:0000259" key="5">
    <source>
        <dbReference type="PROSITE" id="PS50977"/>
    </source>
</evidence>
<dbReference type="SUPFAM" id="SSF46689">
    <property type="entry name" value="Homeodomain-like"/>
    <property type="match status" value="1"/>
</dbReference>
<dbReference type="PROSITE" id="PS01081">
    <property type="entry name" value="HTH_TETR_1"/>
    <property type="match status" value="1"/>
</dbReference>
<comment type="caution">
    <text evidence="6">The sequence shown here is derived from an EMBL/GenBank/DDBJ whole genome shotgun (WGS) entry which is preliminary data.</text>
</comment>
<dbReference type="GO" id="GO:0000976">
    <property type="term" value="F:transcription cis-regulatory region binding"/>
    <property type="evidence" value="ECO:0007669"/>
    <property type="project" value="TreeGrafter"/>
</dbReference>
<evidence type="ECO:0000256" key="3">
    <source>
        <dbReference type="ARBA" id="ARBA00023163"/>
    </source>
</evidence>
<dbReference type="InterPro" id="IPR041490">
    <property type="entry name" value="KstR2_TetR_C"/>
</dbReference>
<dbReference type="Gene3D" id="1.10.357.10">
    <property type="entry name" value="Tetracycline Repressor, domain 2"/>
    <property type="match status" value="1"/>
</dbReference>
<dbReference type="RefSeq" id="WP_161317056.1">
    <property type="nucleotide sequence ID" value="NZ_WTUW01000009.1"/>
</dbReference>
<dbReference type="InterPro" id="IPR036271">
    <property type="entry name" value="Tet_transcr_reg_TetR-rel_C_sf"/>
</dbReference>
<name>A0A6L8WDY5_9PROT</name>
<dbReference type="Proteomes" id="UP000476030">
    <property type="component" value="Unassembled WGS sequence"/>
</dbReference>
<dbReference type="EMBL" id="WTUW01000009">
    <property type="protein sequence ID" value="MZR32377.1"/>
    <property type="molecule type" value="Genomic_DNA"/>
</dbReference>
<dbReference type="PANTHER" id="PTHR30055">
    <property type="entry name" value="HTH-TYPE TRANSCRIPTIONAL REGULATOR RUTR"/>
    <property type="match status" value="1"/>
</dbReference>
<evidence type="ECO:0000256" key="1">
    <source>
        <dbReference type="ARBA" id="ARBA00023015"/>
    </source>
</evidence>
<dbReference type="Pfam" id="PF00440">
    <property type="entry name" value="TetR_N"/>
    <property type="match status" value="1"/>
</dbReference>
<dbReference type="Gene3D" id="1.10.10.60">
    <property type="entry name" value="Homeodomain-like"/>
    <property type="match status" value="1"/>
</dbReference>
<dbReference type="SUPFAM" id="SSF48498">
    <property type="entry name" value="Tetracyclin repressor-like, C-terminal domain"/>
    <property type="match status" value="1"/>
</dbReference>
<evidence type="ECO:0000256" key="2">
    <source>
        <dbReference type="ARBA" id="ARBA00023125"/>
    </source>
</evidence>
<accession>A0A6L8WDY5</accession>
<dbReference type="PRINTS" id="PR00455">
    <property type="entry name" value="HTHTETR"/>
</dbReference>
<proteinExistence type="predicted"/>
<feature type="DNA-binding region" description="H-T-H motif" evidence="4">
    <location>
        <begin position="41"/>
        <end position="60"/>
    </location>
</feature>
<sequence>MATNVWSEVKLDQNDLREQKRMAVLRAGARLFNKHGFDRTSLEDIASELNVSKRTLYYYVKNKDDILFECSRLALEFMHDTLADSQDNNLRPLERIEMIMRNYMDLLSNEFGACLVLSKDRILSEESRQILKDGRRKLDYAVRDLLQKGIEDGSIAPCEPRIATAALFGAFNWVPHWRQNGTRDSYTAIARDFLKIFLNGLRARD</sequence>
<dbReference type="PROSITE" id="PS50977">
    <property type="entry name" value="HTH_TETR_2"/>
    <property type="match status" value="1"/>
</dbReference>
<dbReference type="GO" id="GO:0003700">
    <property type="term" value="F:DNA-binding transcription factor activity"/>
    <property type="evidence" value="ECO:0007669"/>
    <property type="project" value="TreeGrafter"/>
</dbReference>
<evidence type="ECO:0000256" key="4">
    <source>
        <dbReference type="PROSITE-ProRule" id="PRU00335"/>
    </source>
</evidence>
<feature type="domain" description="HTH tetR-type" evidence="5">
    <location>
        <begin position="18"/>
        <end position="78"/>
    </location>
</feature>
<reference evidence="6 7" key="1">
    <citation type="submission" date="2019-12" db="EMBL/GenBank/DDBJ databases">
        <title>Snethiella sp. nov. sp. isolated from sea sand.</title>
        <authorList>
            <person name="Kim J."/>
            <person name="Jeong S.E."/>
            <person name="Jung H.S."/>
            <person name="Jeon C.O."/>
        </authorList>
    </citation>
    <scope>NUCLEOTIDE SEQUENCE [LARGE SCALE GENOMIC DNA]</scope>
    <source>
        <strain evidence="6 7">DP05</strain>
    </source>
</reference>
<protein>
    <submittedName>
        <fullName evidence="6">TetR family transcriptional regulator</fullName>
    </submittedName>
</protein>
<dbReference type="InterPro" id="IPR009057">
    <property type="entry name" value="Homeodomain-like_sf"/>
</dbReference>
<organism evidence="6 7">
    <name type="scientific">Sneathiella litorea</name>
    <dbReference type="NCBI Taxonomy" id="2606216"/>
    <lineage>
        <taxon>Bacteria</taxon>
        <taxon>Pseudomonadati</taxon>
        <taxon>Pseudomonadota</taxon>
        <taxon>Alphaproteobacteria</taxon>
        <taxon>Sneathiellales</taxon>
        <taxon>Sneathiellaceae</taxon>
        <taxon>Sneathiella</taxon>
    </lineage>
</organism>
<evidence type="ECO:0000313" key="6">
    <source>
        <dbReference type="EMBL" id="MZR32377.1"/>
    </source>
</evidence>
<keyword evidence="3" id="KW-0804">Transcription</keyword>
<dbReference type="InterPro" id="IPR023772">
    <property type="entry name" value="DNA-bd_HTH_TetR-type_CS"/>
</dbReference>
<keyword evidence="1" id="KW-0805">Transcription regulation</keyword>
<gene>
    <name evidence="6" type="ORF">GQE98_17185</name>
</gene>
<keyword evidence="2 4" id="KW-0238">DNA-binding</keyword>